<sequence>MDTPRVLRDIANVLNLSTPLGLVLGAVARGRFRRRSSLVIVDRARLPLLRASAVTVGSVVIIPTRSLEEAEARVPTLMAHEDEHAWQWAYCLGLPFVPLYVASMAWSMVRSGDRATANHFEVQAGLAAGGYREGQKRPVREGIRRLLRG</sequence>
<dbReference type="RefSeq" id="WP_077343219.1">
    <property type="nucleotide sequence ID" value="NZ_CP019605.1"/>
</dbReference>
<organism evidence="1 2">
    <name type="scientific">Tessaracoccus flavus</name>
    <dbReference type="NCBI Taxonomy" id="1610493"/>
    <lineage>
        <taxon>Bacteria</taxon>
        <taxon>Bacillati</taxon>
        <taxon>Actinomycetota</taxon>
        <taxon>Actinomycetes</taxon>
        <taxon>Propionibacteriales</taxon>
        <taxon>Propionibacteriaceae</taxon>
        <taxon>Tessaracoccus</taxon>
    </lineage>
</organism>
<dbReference type="Proteomes" id="UP000188324">
    <property type="component" value="Chromosome"/>
</dbReference>
<dbReference type="EMBL" id="CP019605">
    <property type="protein sequence ID" value="AQP45293.1"/>
    <property type="molecule type" value="Genomic_DNA"/>
</dbReference>
<dbReference type="OrthoDB" id="3296472at2"/>
<dbReference type="AlphaFoldDB" id="A0A1Q2CGR4"/>
<keyword evidence="2" id="KW-1185">Reference proteome</keyword>
<protein>
    <submittedName>
        <fullName evidence="1">Uncharacterized protein</fullName>
    </submittedName>
</protein>
<proteinExistence type="predicted"/>
<name>A0A1Q2CGR4_9ACTN</name>
<evidence type="ECO:0000313" key="2">
    <source>
        <dbReference type="Proteomes" id="UP000188324"/>
    </source>
</evidence>
<dbReference type="STRING" id="1610493.RPIT_11205"/>
<dbReference type="KEGG" id="tfl:RPIT_11205"/>
<evidence type="ECO:0000313" key="1">
    <source>
        <dbReference type="EMBL" id="AQP45293.1"/>
    </source>
</evidence>
<reference evidence="1 2" key="1">
    <citation type="journal article" date="2016" name="Int. J. Syst. Evol. Microbiol.">
        <title>Tessaracoccus flavus sp. nov., isolated from the drainage system of a lindane-producing factory.</title>
        <authorList>
            <person name="Kumari R."/>
            <person name="Singh P."/>
            <person name="Schumann P."/>
            <person name="Lal R."/>
        </authorList>
    </citation>
    <scope>NUCLEOTIDE SEQUENCE [LARGE SCALE GENOMIC DNA]</scope>
    <source>
        <strain evidence="1 2">RP1T</strain>
    </source>
</reference>
<gene>
    <name evidence="1" type="ORF">RPIT_11205</name>
</gene>
<accession>A0A1Q2CGR4</accession>